<keyword evidence="7" id="KW-1185">Reference proteome</keyword>
<dbReference type="RefSeq" id="WP_014472751.1">
    <property type="nucleotide sequence ID" value="NZ_CP053835.1"/>
</dbReference>
<dbReference type="PANTHER" id="PTHR34383">
    <property type="entry name" value="POLYPHOSPHATE:AMP PHOSPHOTRANSFERASE-RELATED"/>
    <property type="match status" value="1"/>
</dbReference>
<dbReference type="Pfam" id="PF03976">
    <property type="entry name" value="PPK2"/>
    <property type="match status" value="1"/>
</dbReference>
<dbReference type="NCBIfam" id="TIGR03707">
    <property type="entry name" value="PPK2_P_aer"/>
    <property type="match status" value="1"/>
</dbReference>
<protein>
    <recommendedName>
        <fullName evidence="4">ADP/GDP-polyphosphate phosphotransferase</fullName>
        <ecNumber evidence="4">2.7.4.-</ecNumber>
    </recommendedName>
    <alternativeName>
        <fullName evidence="4">Polyphosphate kinase PPK2</fullName>
    </alternativeName>
</protein>
<dbReference type="InterPro" id="IPR022486">
    <property type="entry name" value="PPK2_PA0141"/>
</dbReference>
<dbReference type="PANTHER" id="PTHR34383:SF1">
    <property type="entry name" value="ADP-POLYPHOSPHATE PHOSPHOTRANSFERASE"/>
    <property type="match status" value="1"/>
</dbReference>
<keyword evidence="2 4" id="KW-0808">Transferase</keyword>
<evidence type="ECO:0000256" key="1">
    <source>
        <dbReference type="ARBA" id="ARBA00009924"/>
    </source>
</evidence>
<sequence length="252" mass="30254">MKIKEYKKELYDLQVELVKFQKEVIEKKLQVCIIFEGRDTAGKDGIIKRFLQHLSPREVRTVALNKPSDKDHMSWYFQRYVHFLPSKQEIILFNRSWYNRAGVEKVMNFCTQKELKSFFEEVGSFEQMLTHSGVIFFKYYLDISKDEQKERLKDRKTNPLKQWKVSPIDNKAQEYWDEYSKARDEMFIRTSFSFAPWYVVNADNKKKARLNVIKHFLSNMDYDKKNEKLLAFSGDIVCKFDPICYEKGLIKK</sequence>
<comment type="similarity">
    <text evidence="1 4">Belongs to the polyphosphate kinase 2 (PPK2) family. Class I subfamily.</text>
</comment>
<dbReference type="GO" id="GO:0006793">
    <property type="term" value="P:phosphorus metabolic process"/>
    <property type="evidence" value="ECO:0007669"/>
    <property type="project" value="InterPro"/>
</dbReference>
<comment type="subunit">
    <text evidence="4">Homotetramer.</text>
</comment>
<organism evidence="6 7">
    <name type="scientific">Arcobacter defluvii</name>
    <dbReference type="NCBI Taxonomy" id="873191"/>
    <lineage>
        <taxon>Bacteria</taxon>
        <taxon>Pseudomonadati</taxon>
        <taxon>Campylobacterota</taxon>
        <taxon>Epsilonproteobacteria</taxon>
        <taxon>Campylobacterales</taxon>
        <taxon>Arcobacteraceae</taxon>
        <taxon>Arcobacter</taxon>
    </lineage>
</organism>
<dbReference type="Gene3D" id="3.40.50.300">
    <property type="entry name" value="P-loop containing nucleotide triphosphate hydrolases"/>
    <property type="match status" value="1"/>
</dbReference>
<evidence type="ECO:0000313" key="7">
    <source>
        <dbReference type="Proteomes" id="UP000503313"/>
    </source>
</evidence>
<dbReference type="SUPFAM" id="SSF52540">
    <property type="entry name" value="P-loop containing nucleoside triphosphate hydrolases"/>
    <property type="match status" value="1"/>
</dbReference>
<evidence type="ECO:0000259" key="5">
    <source>
        <dbReference type="Pfam" id="PF03976"/>
    </source>
</evidence>
<evidence type="ECO:0000256" key="3">
    <source>
        <dbReference type="ARBA" id="ARBA00022777"/>
    </source>
</evidence>
<keyword evidence="3 4" id="KW-0418">Kinase</keyword>
<name>A0AAE7BE52_9BACT</name>
<dbReference type="EC" id="2.7.4.-" evidence="4"/>
<gene>
    <name evidence="6" type="ORF">ADFLV_0047</name>
</gene>
<reference evidence="6 7" key="1">
    <citation type="submission" date="2020-05" db="EMBL/GenBank/DDBJ databases">
        <title>Complete genome sequencing of Campylobacter and Arcobacter type strains.</title>
        <authorList>
            <person name="Miller W.G."/>
            <person name="Yee E."/>
        </authorList>
    </citation>
    <scope>NUCLEOTIDE SEQUENCE [LARGE SCALE GENOMIC DNA]</scope>
    <source>
        <strain evidence="6 7">LMG 25694</strain>
    </source>
</reference>
<evidence type="ECO:0000313" key="6">
    <source>
        <dbReference type="EMBL" id="QKF76119.1"/>
    </source>
</evidence>
<feature type="domain" description="Polyphosphate kinase-2-related" evidence="5">
    <location>
        <begin position="4"/>
        <end position="227"/>
    </location>
</feature>
<dbReference type="InterPro" id="IPR027417">
    <property type="entry name" value="P-loop_NTPase"/>
</dbReference>
<dbReference type="EMBL" id="CP053835">
    <property type="protein sequence ID" value="QKF76119.1"/>
    <property type="molecule type" value="Genomic_DNA"/>
</dbReference>
<proteinExistence type="inferred from homology"/>
<dbReference type="AlphaFoldDB" id="A0AAE7BE52"/>
<comment type="function">
    <text evidence="4">Uses inorganic polyphosphate (polyP) as a donor to convert GDP to GTP or ADP to ATP.</text>
</comment>
<evidence type="ECO:0000256" key="4">
    <source>
        <dbReference type="RuleBase" id="RU369062"/>
    </source>
</evidence>
<dbReference type="Proteomes" id="UP000503313">
    <property type="component" value="Chromosome"/>
</dbReference>
<dbReference type="InterPro" id="IPR016898">
    <property type="entry name" value="Polyphosphate_phosphotransfera"/>
</dbReference>
<evidence type="ECO:0000256" key="2">
    <source>
        <dbReference type="ARBA" id="ARBA00022679"/>
    </source>
</evidence>
<dbReference type="PIRSF" id="PIRSF028756">
    <property type="entry name" value="PPK2_prd"/>
    <property type="match status" value="1"/>
</dbReference>
<dbReference type="KEGG" id="adz:ADFLV_0047"/>
<dbReference type="InterPro" id="IPR022488">
    <property type="entry name" value="PPK2-related"/>
</dbReference>
<dbReference type="GO" id="GO:0008976">
    <property type="term" value="F:polyphosphate kinase activity"/>
    <property type="evidence" value="ECO:0007669"/>
    <property type="project" value="UniProtKB-UniRule"/>
</dbReference>
<accession>A0AAE7BE52</accession>